<dbReference type="STRING" id="33114.A0A2G2WRU9"/>
<organism evidence="7 8">
    <name type="scientific">Capsicum baccatum</name>
    <name type="common">Peruvian pepper</name>
    <dbReference type="NCBI Taxonomy" id="33114"/>
    <lineage>
        <taxon>Eukaryota</taxon>
        <taxon>Viridiplantae</taxon>
        <taxon>Streptophyta</taxon>
        <taxon>Embryophyta</taxon>
        <taxon>Tracheophyta</taxon>
        <taxon>Spermatophyta</taxon>
        <taxon>Magnoliopsida</taxon>
        <taxon>eudicotyledons</taxon>
        <taxon>Gunneridae</taxon>
        <taxon>Pentapetalae</taxon>
        <taxon>asterids</taxon>
        <taxon>lamiids</taxon>
        <taxon>Solanales</taxon>
        <taxon>Solanaceae</taxon>
        <taxon>Solanoideae</taxon>
        <taxon>Capsiceae</taxon>
        <taxon>Capsicum</taxon>
    </lineage>
</organism>
<proteinExistence type="predicted"/>
<sequence>MASEDLSDNQPPPTQPQPSTLPSYPDMIMGAIEALNEEEGSNKTTIAKQIEATYGTLPAAHGTLLAHHLNKMKQTGQLVLVKNNYVKPDPNAPPRRGRGRPPKPKVPLPAGYVPPPPRPRGRPPKERDPHAPIMVPMKKIGSSGGASGGIGKKRGRPRKYPVAEATADAAGVAVTQPIGTPRGRGRPPKVKPPVATTVGA</sequence>
<dbReference type="FunFam" id="1.10.10.10:FF:000493">
    <property type="entry name" value="HMG-Y-related protein A"/>
    <property type="match status" value="1"/>
</dbReference>
<feature type="domain" description="H15" evidence="6">
    <location>
        <begin position="20"/>
        <end position="89"/>
    </location>
</feature>
<evidence type="ECO:0000256" key="1">
    <source>
        <dbReference type="ARBA" id="ARBA00004123"/>
    </source>
</evidence>
<evidence type="ECO:0000313" key="8">
    <source>
        <dbReference type="Proteomes" id="UP000224567"/>
    </source>
</evidence>
<dbReference type="PANTHER" id="PTHR11467">
    <property type="entry name" value="HISTONE H1"/>
    <property type="match status" value="1"/>
</dbReference>
<dbReference type="PROSITE" id="PS51504">
    <property type="entry name" value="H15"/>
    <property type="match status" value="1"/>
</dbReference>
<dbReference type="EMBL" id="MLFT02000005">
    <property type="protein sequence ID" value="PHT47963.1"/>
    <property type="molecule type" value="Genomic_DNA"/>
</dbReference>
<feature type="compositionally biased region" description="Low complexity" evidence="5">
    <location>
        <begin position="162"/>
        <end position="174"/>
    </location>
</feature>
<keyword evidence="8" id="KW-1185">Reference proteome</keyword>
<dbReference type="GO" id="GO:0006334">
    <property type="term" value="P:nucleosome assembly"/>
    <property type="evidence" value="ECO:0007669"/>
    <property type="project" value="InterPro"/>
</dbReference>
<dbReference type="OrthoDB" id="1110759at2759"/>
<feature type="region of interest" description="Disordered" evidence="5">
    <location>
        <begin position="1"/>
        <end position="25"/>
    </location>
</feature>
<name>A0A2G2WRU9_CAPBA</name>
<dbReference type="GO" id="GO:0003690">
    <property type="term" value="F:double-stranded DNA binding"/>
    <property type="evidence" value="ECO:0007669"/>
    <property type="project" value="TreeGrafter"/>
</dbReference>
<dbReference type="InterPro" id="IPR017956">
    <property type="entry name" value="AT_hook_DNA-bd_motif"/>
</dbReference>
<gene>
    <name evidence="7" type="ORF">CQW23_12171</name>
</gene>
<dbReference type="GO" id="GO:0045910">
    <property type="term" value="P:negative regulation of DNA recombination"/>
    <property type="evidence" value="ECO:0007669"/>
    <property type="project" value="TreeGrafter"/>
</dbReference>
<dbReference type="AlphaFoldDB" id="A0A2G2WRU9"/>
<reference evidence="7 8" key="1">
    <citation type="journal article" date="2017" name="Genome Biol.">
        <title>New reference genome sequences of hot pepper reveal the massive evolution of plant disease-resistance genes by retroduplication.</title>
        <authorList>
            <person name="Kim S."/>
            <person name="Park J."/>
            <person name="Yeom S.I."/>
            <person name="Kim Y.M."/>
            <person name="Seo E."/>
            <person name="Kim K.T."/>
            <person name="Kim M.S."/>
            <person name="Lee J.M."/>
            <person name="Cheong K."/>
            <person name="Shin H.S."/>
            <person name="Kim S.B."/>
            <person name="Han K."/>
            <person name="Lee J."/>
            <person name="Park M."/>
            <person name="Lee H.A."/>
            <person name="Lee H.Y."/>
            <person name="Lee Y."/>
            <person name="Oh S."/>
            <person name="Lee J.H."/>
            <person name="Choi E."/>
            <person name="Choi E."/>
            <person name="Lee S.E."/>
            <person name="Jeon J."/>
            <person name="Kim H."/>
            <person name="Choi G."/>
            <person name="Song H."/>
            <person name="Lee J."/>
            <person name="Lee S.C."/>
            <person name="Kwon J.K."/>
            <person name="Lee H.Y."/>
            <person name="Koo N."/>
            <person name="Hong Y."/>
            <person name="Kim R.W."/>
            <person name="Kang W.H."/>
            <person name="Huh J.H."/>
            <person name="Kang B.C."/>
            <person name="Yang T.J."/>
            <person name="Lee Y.H."/>
            <person name="Bennetzen J.L."/>
            <person name="Choi D."/>
        </authorList>
    </citation>
    <scope>NUCLEOTIDE SEQUENCE [LARGE SCALE GENOMIC DNA]</scope>
    <source>
        <strain evidence="8">cv. PBC81</strain>
    </source>
</reference>
<evidence type="ECO:0000256" key="4">
    <source>
        <dbReference type="ARBA" id="ARBA00023242"/>
    </source>
</evidence>
<feature type="compositionally biased region" description="Pro residues" evidence="5">
    <location>
        <begin position="104"/>
        <end position="118"/>
    </location>
</feature>
<dbReference type="PANTHER" id="PTHR11467:SF103">
    <property type="entry name" value="HMG-Y-RELATED PROTEIN A"/>
    <property type="match status" value="1"/>
</dbReference>
<protein>
    <submittedName>
        <fullName evidence="7">HMG-Y-related protein A</fullName>
    </submittedName>
</protein>
<dbReference type="InterPro" id="IPR036390">
    <property type="entry name" value="WH_DNA-bd_sf"/>
</dbReference>
<dbReference type="Gene3D" id="1.10.10.10">
    <property type="entry name" value="Winged helix-like DNA-binding domain superfamily/Winged helix DNA-binding domain"/>
    <property type="match status" value="1"/>
</dbReference>
<evidence type="ECO:0000259" key="6">
    <source>
        <dbReference type="PROSITE" id="PS51504"/>
    </source>
</evidence>
<dbReference type="PRINTS" id="PR00929">
    <property type="entry name" value="ATHOOK"/>
</dbReference>
<dbReference type="GO" id="GO:0000786">
    <property type="term" value="C:nucleosome"/>
    <property type="evidence" value="ECO:0007669"/>
    <property type="project" value="InterPro"/>
</dbReference>
<keyword evidence="3" id="KW-0238">DNA-binding</keyword>
<evidence type="ECO:0000313" key="7">
    <source>
        <dbReference type="EMBL" id="PHT47963.1"/>
    </source>
</evidence>
<reference evidence="8" key="2">
    <citation type="journal article" date="2017" name="J. Anim. Genet.">
        <title>Multiple reference genome sequences of hot pepper reveal the massive evolution of plant disease resistance genes by retroduplication.</title>
        <authorList>
            <person name="Kim S."/>
            <person name="Park J."/>
            <person name="Yeom S.-I."/>
            <person name="Kim Y.-M."/>
            <person name="Seo E."/>
            <person name="Kim K.-T."/>
            <person name="Kim M.-S."/>
            <person name="Lee J.M."/>
            <person name="Cheong K."/>
            <person name="Shin H.-S."/>
            <person name="Kim S.-B."/>
            <person name="Han K."/>
            <person name="Lee J."/>
            <person name="Park M."/>
            <person name="Lee H.-A."/>
            <person name="Lee H.-Y."/>
            <person name="Lee Y."/>
            <person name="Oh S."/>
            <person name="Lee J.H."/>
            <person name="Choi E."/>
            <person name="Choi E."/>
            <person name="Lee S.E."/>
            <person name="Jeon J."/>
            <person name="Kim H."/>
            <person name="Choi G."/>
            <person name="Song H."/>
            <person name="Lee J."/>
            <person name="Lee S.-C."/>
            <person name="Kwon J.-K."/>
            <person name="Lee H.-Y."/>
            <person name="Koo N."/>
            <person name="Hong Y."/>
            <person name="Kim R.W."/>
            <person name="Kang W.-H."/>
            <person name="Huh J.H."/>
            <person name="Kang B.-C."/>
            <person name="Yang T.-J."/>
            <person name="Lee Y.-H."/>
            <person name="Bennetzen J.L."/>
            <person name="Choi D."/>
        </authorList>
    </citation>
    <scope>NUCLEOTIDE SEQUENCE [LARGE SCALE GENOMIC DNA]</scope>
    <source>
        <strain evidence="8">cv. PBC81</strain>
    </source>
</reference>
<evidence type="ECO:0000256" key="5">
    <source>
        <dbReference type="SAM" id="MobiDB-lite"/>
    </source>
</evidence>
<evidence type="ECO:0000256" key="3">
    <source>
        <dbReference type="ARBA" id="ARBA00023125"/>
    </source>
</evidence>
<dbReference type="InterPro" id="IPR036388">
    <property type="entry name" value="WH-like_DNA-bd_sf"/>
</dbReference>
<dbReference type="GO" id="GO:0031492">
    <property type="term" value="F:nucleosomal DNA binding"/>
    <property type="evidence" value="ECO:0007669"/>
    <property type="project" value="TreeGrafter"/>
</dbReference>
<comment type="caution">
    <text evidence="7">The sequence shown here is derived from an EMBL/GenBank/DDBJ whole genome shotgun (WGS) entry which is preliminary data.</text>
</comment>
<dbReference type="SMART" id="SM00526">
    <property type="entry name" value="H15"/>
    <property type="match status" value="1"/>
</dbReference>
<dbReference type="Proteomes" id="UP000224567">
    <property type="component" value="Unassembled WGS sequence"/>
</dbReference>
<dbReference type="SUPFAM" id="SSF46785">
    <property type="entry name" value="Winged helix' DNA-binding domain"/>
    <property type="match status" value="1"/>
</dbReference>
<dbReference type="SMART" id="SM00384">
    <property type="entry name" value="AT_hook"/>
    <property type="match status" value="4"/>
</dbReference>
<dbReference type="GO" id="GO:0030261">
    <property type="term" value="P:chromosome condensation"/>
    <property type="evidence" value="ECO:0007669"/>
    <property type="project" value="TreeGrafter"/>
</dbReference>
<feature type="region of interest" description="Disordered" evidence="5">
    <location>
        <begin position="84"/>
        <end position="200"/>
    </location>
</feature>
<comment type="subcellular location">
    <subcellularLocation>
        <location evidence="2">Chromosome</location>
    </subcellularLocation>
    <subcellularLocation>
        <location evidence="1">Nucleus</location>
    </subcellularLocation>
</comment>
<dbReference type="InterPro" id="IPR005818">
    <property type="entry name" value="Histone_H1/H5_H15"/>
</dbReference>
<evidence type="ECO:0000256" key="2">
    <source>
        <dbReference type="ARBA" id="ARBA00004286"/>
    </source>
</evidence>
<keyword evidence="4" id="KW-0539">Nucleus</keyword>
<dbReference type="GO" id="GO:0005730">
    <property type="term" value="C:nucleolus"/>
    <property type="evidence" value="ECO:0007669"/>
    <property type="project" value="TreeGrafter"/>
</dbReference>
<dbReference type="Pfam" id="PF00538">
    <property type="entry name" value="Linker_histone"/>
    <property type="match status" value="1"/>
</dbReference>
<accession>A0A2G2WRU9</accession>